<dbReference type="EMBL" id="AAMGLJ010000003">
    <property type="protein sequence ID" value="EDH1144940.1"/>
    <property type="molecule type" value="Genomic_DNA"/>
</dbReference>
<accession>A0A3U2PAI6</accession>
<organism evidence="1">
    <name type="scientific">Salmonella enterica I</name>
    <dbReference type="NCBI Taxonomy" id="59201"/>
    <lineage>
        <taxon>Bacteria</taxon>
        <taxon>Pseudomonadati</taxon>
        <taxon>Pseudomonadota</taxon>
        <taxon>Gammaproteobacteria</taxon>
        <taxon>Enterobacterales</taxon>
        <taxon>Enterobacteriaceae</taxon>
        <taxon>Salmonella</taxon>
    </lineage>
</organism>
<comment type="caution">
    <text evidence="1">The sequence shown here is derived from an EMBL/GenBank/DDBJ whole genome shotgun (WGS) entry which is preliminary data.</text>
</comment>
<reference evidence="1" key="1">
    <citation type="submission" date="2019-10" db="EMBL/GenBank/DDBJ databases">
        <authorList>
            <person name="Ashton P.M."/>
            <person name="Dallman T."/>
            <person name="Nair S."/>
            <person name="De Pinna E."/>
            <person name="Peters T."/>
            <person name="Grant K."/>
        </authorList>
    </citation>
    <scope>NUCLEOTIDE SEQUENCE</scope>
    <source>
        <strain evidence="1">821064</strain>
    </source>
</reference>
<sequence>MGRVIRSQHISNLKYEGYITSLIGEVNHSDEYSGFLQNLYLSGGRRIAIVLAIRPGVSGWMRRTLHQLVYCTVGPVPLDSLICQFGPGECSKSSGTSLPCGFRTSPAGDSGGKIA</sequence>
<gene>
    <name evidence="1" type="ORF">GCY10_04480</name>
</gene>
<evidence type="ECO:0000313" key="1">
    <source>
        <dbReference type="EMBL" id="EDH1144940.1"/>
    </source>
</evidence>
<dbReference type="AlphaFoldDB" id="A0A3U2PAI6"/>
<name>A0A3U2PAI6_SALET</name>
<proteinExistence type="predicted"/>
<protein>
    <submittedName>
        <fullName evidence="1">Uncharacterized protein</fullName>
    </submittedName>
</protein>